<proteinExistence type="predicted"/>
<accession>A0A064CER2</accession>
<evidence type="ECO:0000313" key="2">
    <source>
        <dbReference type="Proteomes" id="UP000022835"/>
    </source>
</evidence>
<name>A0A064CER2_9MYCO</name>
<dbReference type="AlphaFoldDB" id="A0A064CER2"/>
<dbReference type="EMBL" id="JALN02000002">
    <property type="protein sequence ID" value="KDE97237.1"/>
    <property type="molecule type" value="Genomic_DNA"/>
</dbReference>
<comment type="caution">
    <text evidence="1">The sequence shown here is derived from an EMBL/GenBank/DDBJ whole genome shotgun (WGS) entry which is preliminary data.</text>
</comment>
<keyword evidence="2" id="KW-1185">Reference proteome</keyword>
<reference evidence="1" key="1">
    <citation type="submission" date="2014-05" db="EMBL/GenBank/DDBJ databases">
        <title>Genome sequence of Mycobacterium aromaticivorans strain JS19b1T (= DSM 45407T).</title>
        <authorList>
            <person name="Kwak Y."/>
            <person name="Park G.-S."/>
            <person name="Li Q.X."/>
            <person name="Lee S.-E."/>
            <person name="Shin J.-H."/>
        </authorList>
    </citation>
    <scope>NUCLEOTIDE SEQUENCE [LARGE SCALE GENOMIC DNA]</scope>
    <source>
        <strain evidence="1">JS19b1</strain>
    </source>
</reference>
<dbReference type="Proteomes" id="UP000022835">
    <property type="component" value="Unassembled WGS sequence"/>
</dbReference>
<sequence length="119" mass="12833">MGVAQLRDADFGADCADDNGVGGCQVEVHDLSCRVVRRVEQSRGAHVIGVDEAAHLGLHGGGKQIELHRHAAQRRTPATRGSAQIPVGPNGLGDFVQLVDHQNDFIGMARNRHRYGCFQ</sequence>
<gene>
    <name evidence="1" type="ORF">Y900_028680</name>
</gene>
<evidence type="ECO:0000313" key="1">
    <source>
        <dbReference type="EMBL" id="KDE97237.1"/>
    </source>
</evidence>
<organism evidence="1 2">
    <name type="scientific">Mycolicibacterium aromaticivorans JS19b1 = JCM 16368</name>
    <dbReference type="NCBI Taxonomy" id="1440774"/>
    <lineage>
        <taxon>Bacteria</taxon>
        <taxon>Bacillati</taxon>
        <taxon>Actinomycetota</taxon>
        <taxon>Actinomycetes</taxon>
        <taxon>Mycobacteriales</taxon>
        <taxon>Mycobacteriaceae</taxon>
        <taxon>Mycolicibacterium</taxon>
    </lineage>
</organism>
<protein>
    <submittedName>
        <fullName evidence="1">Uncharacterized protein</fullName>
    </submittedName>
</protein>